<sequence length="138" mass="15116">MTLPASPKPGISQMTLAKSNIFSDKTGALTQNVMEFQKCSVHGAIYGEGVTEAQRGAATRDGNTDMLNSKELNEKLSSLKQQMLNAMEGSFKHRYLQPEKLTLVSPKLVQDLMDRQGAQRGISWRFPRAGAVSFGVRG</sequence>
<evidence type="ECO:0000313" key="2">
    <source>
        <dbReference type="Proteomes" id="UP000799118"/>
    </source>
</evidence>
<proteinExistence type="predicted"/>
<dbReference type="AlphaFoldDB" id="A0A6A4H1W4"/>
<protein>
    <submittedName>
        <fullName evidence="1">Uncharacterized protein</fullName>
    </submittedName>
</protein>
<name>A0A6A4H1W4_9AGAR</name>
<dbReference type="EMBL" id="ML769606">
    <property type="protein sequence ID" value="KAE9392041.1"/>
    <property type="molecule type" value="Genomic_DNA"/>
</dbReference>
<reference evidence="1" key="1">
    <citation type="journal article" date="2019" name="Environ. Microbiol.">
        <title>Fungal ecological strategies reflected in gene transcription - a case study of two litter decomposers.</title>
        <authorList>
            <person name="Barbi F."/>
            <person name="Kohler A."/>
            <person name="Barry K."/>
            <person name="Baskaran P."/>
            <person name="Daum C."/>
            <person name="Fauchery L."/>
            <person name="Ihrmark K."/>
            <person name="Kuo A."/>
            <person name="LaButti K."/>
            <person name="Lipzen A."/>
            <person name="Morin E."/>
            <person name="Grigoriev I.V."/>
            <person name="Henrissat B."/>
            <person name="Lindahl B."/>
            <person name="Martin F."/>
        </authorList>
    </citation>
    <scope>NUCLEOTIDE SEQUENCE</scope>
    <source>
        <strain evidence="1">JB14</strain>
    </source>
</reference>
<gene>
    <name evidence="1" type="ORF">BT96DRAFT_1058755</name>
</gene>
<accession>A0A6A4H1W4</accession>
<dbReference type="OrthoDB" id="377733at2759"/>
<evidence type="ECO:0000313" key="1">
    <source>
        <dbReference type="EMBL" id="KAE9392041.1"/>
    </source>
</evidence>
<organism evidence="1 2">
    <name type="scientific">Gymnopus androsaceus JB14</name>
    <dbReference type="NCBI Taxonomy" id="1447944"/>
    <lineage>
        <taxon>Eukaryota</taxon>
        <taxon>Fungi</taxon>
        <taxon>Dikarya</taxon>
        <taxon>Basidiomycota</taxon>
        <taxon>Agaricomycotina</taxon>
        <taxon>Agaricomycetes</taxon>
        <taxon>Agaricomycetidae</taxon>
        <taxon>Agaricales</taxon>
        <taxon>Marasmiineae</taxon>
        <taxon>Omphalotaceae</taxon>
        <taxon>Gymnopus</taxon>
    </lineage>
</organism>
<dbReference type="Proteomes" id="UP000799118">
    <property type="component" value="Unassembled WGS sequence"/>
</dbReference>
<keyword evidence="2" id="KW-1185">Reference proteome</keyword>